<reference evidence="1 2" key="1">
    <citation type="journal article" date="2014" name="Int. J. Syst. Evol. Microbiol.">
        <title>Thermococcus paralvinellae sp. nov. and Thermococcus cleftensis sp. nov. of hyperthermophilic heterotrophs from deep-sea hydrothermal vents.</title>
        <authorList>
            <person name="Hensley S.A."/>
            <person name="Jung J.H."/>
            <person name="Park C.S."/>
            <person name="Holden J.F."/>
        </authorList>
    </citation>
    <scope>NUCLEOTIDE SEQUENCE [LARGE SCALE GENOMIC DNA]</scope>
    <source>
        <strain evidence="1 2">ES1</strain>
    </source>
</reference>
<dbReference type="AlphaFoldDB" id="W0I3B5"/>
<keyword evidence="2" id="KW-1185">Reference proteome</keyword>
<dbReference type="KEGG" id="ths:TES1_1172"/>
<gene>
    <name evidence="1" type="ORF">TES1_1172</name>
</gene>
<dbReference type="GeneID" id="24907569"/>
<dbReference type="HOGENOM" id="CLU_1168625_0_0_2"/>
<proteinExistence type="predicted"/>
<dbReference type="Proteomes" id="UP000019027">
    <property type="component" value="Chromosome"/>
</dbReference>
<evidence type="ECO:0000313" key="2">
    <source>
        <dbReference type="Proteomes" id="UP000019027"/>
    </source>
</evidence>
<dbReference type="OrthoDB" id="95179at2157"/>
<sequence length="237" mass="26658">MRKSILILLITILAISGTVAITLAYNPMPASEKIAERINTIEKYSFTEIIQSNQYFGKIKEVNGSKEAIMKFAYKSSGKRWGWIDLKTMSAEVFEEYYINGTLVMRTYAKVENGKLSGYVELEDGKKLSLTQVLEENYGITPEKAVEMFMHNHPLAALNSKLKHNILIPVEPSLKDKLLMTLGLKETVYMYKLPSEGNMEWKIIVKGDGTPQKIELISHDSTVPGVVKAIIKINPAN</sequence>
<dbReference type="EMBL" id="CP006965">
    <property type="protein sequence ID" value="AHF80556.1"/>
    <property type="molecule type" value="Genomic_DNA"/>
</dbReference>
<organism evidence="1 2">
    <name type="scientific">Thermococcus paralvinellae</name>
    <dbReference type="NCBI Taxonomy" id="582419"/>
    <lineage>
        <taxon>Archaea</taxon>
        <taxon>Methanobacteriati</taxon>
        <taxon>Methanobacteriota</taxon>
        <taxon>Thermococci</taxon>
        <taxon>Thermococcales</taxon>
        <taxon>Thermococcaceae</taxon>
        <taxon>Thermococcus</taxon>
    </lineage>
</organism>
<evidence type="ECO:0000313" key="1">
    <source>
        <dbReference type="EMBL" id="AHF80556.1"/>
    </source>
</evidence>
<name>W0I3B5_9EURY</name>
<dbReference type="RefSeq" id="WP_042681145.1">
    <property type="nucleotide sequence ID" value="NZ_CP006965.1"/>
</dbReference>
<accession>W0I3B5</accession>
<protein>
    <submittedName>
        <fullName evidence="1">Uncharacterized protein</fullName>
    </submittedName>
</protein>